<protein>
    <submittedName>
        <fullName evidence="2">Chromosome partition protein Smc</fullName>
    </submittedName>
</protein>
<name>A0A7G9YHM1_9EURY</name>
<organism evidence="2">
    <name type="scientific">Candidatus Methanogaster sp. ANME-2c ERB4</name>
    <dbReference type="NCBI Taxonomy" id="2759911"/>
    <lineage>
        <taxon>Archaea</taxon>
        <taxon>Methanobacteriati</taxon>
        <taxon>Methanobacteriota</taxon>
        <taxon>Stenosarchaea group</taxon>
        <taxon>Methanomicrobia</taxon>
        <taxon>Methanosarcinales</taxon>
        <taxon>ANME-2 cluster</taxon>
        <taxon>Candidatus Methanogasteraceae</taxon>
        <taxon>Candidatus Methanogaster</taxon>
    </lineage>
</organism>
<sequence length="672" mass="76248">MGALGSVEHNLHHAIEADQRICDDIKRVMGDKEDAELHWSQCEQQLADKQAYRDQLRDRVLDAESALGNARAEYKNVLDMCNLFENDSKNIRSEIEQTNVPLDAISDKKENGMGVLGRLDEDLSKLVVEDGKKIEHDEQYVTDRIKQIKSDLKQIESDAEMEGEKEQSIKKQERLIKQRLETLDIKLSKLDCAKMGMVDAKRSLKAMRTAGGLTEEDTAPRDVQSKFVEAVSNLKSAKADKSKIKSEVRKISNALLLTGGEKRRSLKKNLETKKSDLKRAEVAVEKVKSELNAAKIDKKREPTRIRAANRELTRIKEKQTELSANLSEKEKQTNIAERDVESANRVFNEARAELGEIRWAVNNSKNLDAERQEMLKDLEQEGKNLEQIKTRKSQIERSDEMSSSMKNVADQLNGIEDEERELKIKLGYLKSEEDSILHDLEETRKELVERENDVSEKENFLTKERSDLENVEESVKLEESGLKSAVGEVKTADDEISQVISRILATKSELAATADGFERTLMQELKVAQNTAKELEQLTHELEESKQQELELVRAELSQTSVGDLEQLTHELETAQNEIVELKSRQDLLLSELETDRTKLSDATTEIARLHELQETQGAEAITQSTVDTQDAKKLLTVLDGLLEHLPPDLIEKFANSDDYVLYEKVLDGYGV</sequence>
<feature type="coiled-coil region" evidence="1">
    <location>
        <begin position="371"/>
        <end position="457"/>
    </location>
</feature>
<proteinExistence type="predicted"/>
<evidence type="ECO:0000256" key="1">
    <source>
        <dbReference type="SAM" id="Coils"/>
    </source>
</evidence>
<dbReference type="AlphaFoldDB" id="A0A7G9YHM1"/>
<dbReference type="EMBL" id="MT631264">
    <property type="protein sequence ID" value="QNO47505.1"/>
    <property type="molecule type" value="Genomic_DNA"/>
</dbReference>
<feature type="coiled-coil region" evidence="1">
    <location>
        <begin position="518"/>
        <end position="592"/>
    </location>
</feature>
<evidence type="ECO:0000313" key="2">
    <source>
        <dbReference type="EMBL" id="QNO47505.1"/>
    </source>
</evidence>
<keyword evidence="1" id="KW-0175">Coiled coil</keyword>
<feature type="coiled-coil region" evidence="1">
    <location>
        <begin position="234"/>
        <end position="346"/>
    </location>
</feature>
<accession>A0A7G9YHM1</accession>
<gene>
    <name evidence="2" type="primary">smc</name>
    <name evidence="2" type="ORF">MJFALNKJ_00038</name>
</gene>
<reference evidence="2" key="1">
    <citation type="submission" date="2020-06" db="EMBL/GenBank/DDBJ databases">
        <title>Unique genomic features of the anaerobic methanotrophic archaea.</title>
        <authorList>
            <person name="Chadwick G.L."/>
            <person name="Skennerton C.T."/>
            <person name="Laso-Perez R."/>
            <person name="Leu A.O."/>
            <person name="Speth D.R."/>
            <person name="Yu H."/>
            <person name="Morgan-Lang C."/>
            <person name="Hatzenpichler R."/>
            <person name="Goudeau D."/>
            <person name="Malmstrom R."/>
            <person name="Brazelton W.J."/>
            <person name="Woyke T."/>
            <person name="Hallam S.J."/>
            <person name="Tyson G.W."/>
            <person name="Wegener G."/>
            <person name="Boetius A."/>
            <person name="Orphan V."/>
        </authorList>
    </citation>
    <scope>NUCLEOTIDE SEQUENCE</scope>
</reference>